<reference evidence="9 10" key="1">
    <citation type="journal article" date="2016" name="Nat. Commun.">
        <title>Thousands of microbial genomes shed light on interconnected biogeochemical processes in an aquifer system.</title>
        <authorList>
            <person name="Anantharaman K."/>
            <person name="Brown C.T."/>
            <person name="Hug L.A."/>
            <person name="Sharon I."/>
            <person name="Castelle C.J."/>
            <person name="Probst A.J."/>
            <person name="Thomas B.C."/>
            <person name="Singh A."/>
            <person name="Wilkins M.J."/>
            <person name="Karaoz U."/>
            <person name="Brodie E.L."/>
            <person name="Williams K.H."/>
            <person name="Hubbard S.S."/>
            <person name="Banfield J.F."/>
        </authorList>
    </citation>
    <scope>NUCLEOTIDE SEQUENCE [LARGE SCALE GENOMIC DNA]</scope>
</reference>
<dbReference type="InterPro" id="IPR031310">
    <property type="entry name" value="Ribosomal_uL5_N"/>
</dbReference>
<dbReference type="InterPro" id="IPR002132">
    <property type="entry name" value="Ribosomal_uL5"/>
</dbReference>
<keyword evidence="5" id="KW-0699">rRNA-binding</keyword>
<evidence type="ECO:0000313" key="9">
    <source>
        <dbReference type="EMBL" id="OGZ67930.1"/>
    </source>
</evidence>
<dbReference type="GO" id="GO:0006412">
    <property type="term" value="P:translation"/>
    <property type="evidence" value="ECO:0007669"/>
    <property type="project" value="UniProtKB-UniRule"/>
</dbReference>
<dbReference type="GO" id="GO:0005840">
    <property type="term" value="C:ribosome"/>
    <property type="evidence" value="ECO:0007669"/>
    <property type="project" value="UniProtKB-KW"/>
</dbReference>
<dbReference type="Gene3D" id="3.30.1440.10">
    <property type="match status" value="1"/>
</dbReference>
<evidence type="ECO:0000259" key="7">
    <source>
        <dbReference type="Pfam" id="PF00281"/>
    </source>
</evidence>
<dbReference type="GO" id="GO:0000049">
    <property type="term" value="F:tRNA binding"/>
    <property type="evidence" value="ECO:0007669"/>
    <property type="project" value="UniProtKB-UniRule"/>
</dbReference>
<keyword evidence="3 5" id="KW-0687">Ribonucleoprotein</keyword>
<keyword evidence="5" id="KW-0694">RNA-binding</keyword>
<comment type="similarity">
    <text evidence="1 5 6">Belongs to the universal ribosomal protein uL5 family.</text>
</comment>
<accession>A0A1G2I0G5</accession>
<evidence type="ECO:0000256" key="1">
    <source>
        <dbReference type="ARBA" id="ARBA00008553"/>
    </source>
</evidence>
<dbReference type="STRING" id="1802207.A3D44_01415"/>
<comment type="function">
    <text evidence="5">This is 1 of the proteins that bind and probably mediate the attachment of the 5S RNA into the large ribosomal subunit, where it forms part of the central protuberance. In the 70S ribosome it contacts protein S13 of the 30S subunit (bridge B1b), connecting the 2 subunits; this bridge is implicated in subunit movement. Contacts the P site tRNA; the 5S rRNA and some of its associated proteins might help stabilize positioning of ribosome-bound tRNAs.</text>
</comment>
<comment type="subunit">
    <text evidence="5">Part of the 50S ribosomal subunit; part of the 5S rRNA/L5/L18/L25 subcomplex. Contacts the 5S rRNA and the P site tRNA. Forms a bridge to the 30S subunit in the 70S ribosome.</text>
</comment>
<dbReference type="PIRSF" id="PIRSF002161">
    <property type="entry name" value="Ribosomal_L5"/>
    <property type="match status" value="1"/>
</dbReference>
<dbReference type="NCBIfam" id="NF000585">
    <property type="entry name" value="PRK00010.1"/>
    <property type="match status" value="1"/>
</dbReference>
<dbReference type="PANTHER" id="PTHR11994">
    <property type="entry name" value="60S RIBOSOMAL PROTEIN L11-RELATED"/>
    <property type="match status" value="1"/>
</dbReference>
<keyword evidence="5" id="KW-0820">tRNA-binding</keyword>
<dbReference type="EMBL" id="MHOT01000026">
    <property type="protein sequence ID" value="OGZ67930.1"/>
    <property type="molecule type" value="Genomic_DNA"/>
</dbReference>
<dbReference type="Proteomes" id="UP000178820">
    <property type="component" value="Unassembled WGS sequence"/>
</dbReference>
<dbReference type="InterPro" id="IPR031309">
    <property type="entry name" value="Ribosomal_uL5_C"/>
</dbReference>
<evidence type="ECO:0000256" key="2">
    <source>
        <dbReference type="ARBA" id="ARBA00022980"/>
    </source>
</evidence>
<name>A0A1G2I0G5_9BACT</name>
<dbReference type="AlphaFoldDB" id="A0A1G2I0G5"/>
<dbReference type="InterPro" id="IPR020930">
    <property type="entry name" value="Ribosomal_uL5_bac-type"/>
</dbReference>
<evidence type="ECO:0000313" key="10">
    <source>
        <dbReference type="Proteomes" id="UP000178820"/>
    </source>
</evidence>
<evidence type="ECO:0000256" key="6">
    <source>
        <dbReference type="RuleBase" id="RU003930"/>
    </source>
</evidence>
<dbReference type="FunFam" id="3.30.1440.10:FF:000001">
    <property type="entry name" value="50S ribosomal protein L5"/>
    <property type="match status" value="1"/>
</dbReference>
<dbReference type="SUPFAM" id="SSF55282">
    <property type="entry name" value="RL5-like"/>
    <property type="match status" value="1"/>
</dbReference>
<gene>
    <name evidence="5" type="primary">rplE</name>
    <name evidence="9" type="ORF">A3D44_01415</name>
</gene>
<keyword evidence="2 5" id="KW-0689">Ribosomal protein</keyword>
<feature type="domain" description="Large ribosomal subunit protein uL5 C-terminal" evidence="8">
    <location>
        <begin position="90"/>
        <end position="182"/>
    </location>
</feature>
<dbReference type="HAMAP" id="MF_01333_B">
    <property type="entry name" value="Ribosomal_uL5_B"/>
    <property type="match status" value="1"/>
</dbReference>
<evidence type="ECO:0000256" key="3">
    <source>
        <dbReference type="ARBA" id="ARBA00023274"/>
    </source>
</evidence>
<dbReference type="Pfam" id="PF00673">
    <property type="entry name" value="Ribosomal_L5_C"/>
    <property type="match status" value="1"/>
</dbReference>
<organism evidence="9 10">
    <name type="scientific">Candidatus Staskawiczbacteria bacterium RIFCSPHIGHO2_02_FULL_42_22</name>
    <dbReference type="NCBI Taxonomy" id="1802207"/>
    <lineage>
        <taxon>Bacteria</taxon>
        <taxon>Candidatus Staskawicziibacteriota</taxon>
    </lineage>
</organism>
<evidence type="ECO:0000256" key="4">
    <source>
        <dbReference type="ARBA" id="ARBA00035245"/>
    </source>
</evidence>
<comment type="caution">
    <text evidence="9">The sequence shown here is derived from an EMBL/GenBank/DDBJ whole genome shotgun (WGS) entry which is preliminary data.</text>
</comment>
<dbReference type="GO" id="GO:0003735">
    <property type="term" value="F:structural constituent of ribosome"/>
    <property type="evidence" value="ECO:0007669"/>
    <property type="project" value="InterPro"/>
</dbReference>
<dbReference type="InterPro" id="IPR022803">
    <property type="entry name" value="Ribosomal_uL5_dom_sf"/>
</dbReference>
<sequence>MESLRKKYNEQVVPAMMVKFGYKNPMAVPHLTKVTLNSSFGKQVVNKTSGEREKVQNIILSDMALIAGQQPRLVASKKSIAGFALREGLQIAAMVTLRKDKMWDFLERFIYLSLPRSRDFQGLNPSSIDKRGNMNLGFREHISFPEIFIEKEKTIFGLEVTVSTNAKTHQEGLELFRLMGFPLKENKP</sequence>
<evidence type="ECO:0000259" key="8">
    <source>
        <dbReference type="Pfam" id="PF00673"/>
    </source>
</evidence>
<protein>
    <recommendedName>
        <fullName evidence="4 5">Large ribosomal subunit protein uL5</fullName>
    </recommendedName>
</protein>
<proteinExistence type="inferred from homology"/>
<feature type="domain" description="Large ribosomal subunit protein uL5 N-terminal" evidence="7">
    <location>
        <begin position="24"/>
        <end position="86"/>
    </location>
</feature>
<dbReference type="GO" id="GO:0019843">
    <property type="term" value="F:rRNA binding"/>
    <property type="evidence" value="ECO:0007669"/>
    <property type="project" value="UniProtKB-UniRule"/>
</dbReference>
<dbReference type="Pfam" id="PF00281">
    <property type="entry name" value="Ribosomal_L5"/>
    <property type="match status" value="1"/>
</dbReference>
<dbReference type="GO" id="GO:1990904">
    <property type="term" value="C:ribonucleoprotein complex"/>
    <property type="evidence" value="ECO:0007669"/>
    <property type="project" value="UniProtKB-KW"/>
</dbReference>
<evidence type="ECO:0000256" key="5">
    <source>
        <dbReference type="HAMAP-Rule" id="MF_01333"/>
    </source>
</evidence>